<proteinExistence type="predicted"/>
<gene>
    <name evidence="3" type="ORF">COT54_02645</name>
</gene>
<keyword evidence="1" id="KW-0233">DNA recombination</keyword>
<feature type="domain" description="Integrase catalytic" evidence="2">
    <location>
        <begin position="160"/>
        <end position="323"/>
    </location>
</feature>
<reference evidence="4" key="1">
    <citation type="submission" date="2017-09" db="EMBL/GenBank/DDBJ databases">
        <title>Depth-based differentiation of microbial function through sediment-hosted aquifers and enrichment of novel symbionts in the deep terrestrial subsurface.</title>
        <authorList>
            <person name="Probst A.J."/>
            <person name="Ladd B."/>
            <person name="Jarett J.K."/>
            <person name="Geller-Mcgrath D.E."/>
            <person name="Sieber C.M.K."/>
            <person name="Emerson J.B."/>
            <person name="Anantharaman K."/>
            <person name="Thomas B.C."/>
            <person name="Malmstrom R."/>
            <person name="Stieglmeier M."/>
            <person name="Klingl A."/>
            <person name="Woyke T."/>
            <person name="Ryan C.M."/>
            <person name="Banfield J.F."/>
        </authorList>
    </citation>
    <scope>NUCLEOTIDE SEQUENCE [LARGE SCALE GENOMIC DNA]</scope>
</reference>
<name>A0A2H0WYS3_9BACT</name>
<dbReference type="InterPro" id="IPR012337">
    <property type="entry name" value="RNaseH-like_sf"/>
</dbReference>
<dbReference type="GO" id="GO:0032196">
    <property type="term" value="P:transposition"/>
    <property type="evidence" value="ECO:0007669"/>
    <property type="project" value="TreeGrafter"/>
</dbReference>
<evidence type="ECO:0000313" key="4">
    <source>
        <dbReference type="Proteomes" id="UP000229574"/>
    </source>
</evidence>
<dbReference type="InterPro" id="IPR036397">
    <property type="entry name" value="RNaseH_sf"/>
</dbReference>
<dbReference type="InterPro" id="IPR025246">
    <property type="entry name" value="IS30-like_HTH"/>
</dbReference>
<dbReference type="GO" id="GO:0015074">
    <property type="term" value="P:DNA integration"/>
    <property type="evidence" value="ECO:0007669"/>
    <property type="project" value="InterPro"/>
</dbReference>
<dbReference type="AlphaFoldDB" id="A0A2H0WYS3"/>
<protein>
    <recommendedName>
        <fullName evidence="2">Integrase catalytic domain-containing protein</fullName>
    </recommendedName>
</protein>
<dbReference type="InterPro" id="IPR051917">
    <property type="entry name" value="Transposase-Integrase"/>
</dbReference>
<dbReference type="Gene3D" id="3.30.420.10">
    <property type="entry name" value="Ribonuclease H-like superfamily/Ribonuclease H"/>
    <property type="match status" value="1"/>
</dbReference>
<dbReference type="Proteomes" id="UP000229574">
    <property type="component" value="Unassembled WGS sequence"/>
</dbReference>
<comment type="caution">
    <text evidence="3">The sequence shown here is derived from an EMBL/GenBank/DDBJ whole genome shotgun (WGS) entry which is preliminary data.</text>
</comment>
<dbReference type="GO" id="GO:0005829">
    <property type="term" value="C:cytosol"/>
    <property type="evidence" value="ECO:0007669"/>
    <property type="project" value="TreeGrafter"/>
</dbReference>
<dbReference type="NCBIfam" id="NF033563">
    <property type="entry name" value="transpos_IS30"/>
    <property type="match status" value="1"/>
</dbReference>
<dbReference type="GO" id="GO:0003676">
    <property type="term" value="F:nucleic acid binding"/>
    <property type="evidence" value="ECO:0007669"/>
    <property type="project" value="InterPro"/>
</dbReference>
<evidence type="ECO:0000256" key="1">
    <source>
        <dbReference type="ARBA" id="ARBA00023172"/>
    </source>
</evidence>
<organism evidence="3 4">
    <name type="scientific">Candidatus Collierbacteria bacterium CG09_land_8_20_14_0_10_46_12</name>
    <dbReference type="NCBI Taxonomy" id="1974533"/>
    <lineage>
        <taxon>Bacteria</taxon>
        <taxon>Candidatus Collieribacteriota</taxon>
    </lineage>
</organism>
<dbReference type="GO" id="GO:0006310">
    <property type="term" value="P:DNA recombination"/>
    <property type="evidence" value="ECO:0007669"/>
    <property type="project" value="UniProtKB-KW"/>
</dbReference>
<sequence length="337" mass="39457">MSHHHLSLYEREQLALLRVKGVSFREIGRQLNRSHSTLSWEYGNKAKYGREYVPCKAQEKAEKVAVDQRTKAPLKNHEVFLYVREKLRDEHWSPEIIAGRLPIDHPGQSIHFETIYRYVHNAKKTGRKRLWRFLTNHHHRRRKKHGRSVKVARYLRATPLVQRPVEANDRKIVGHWETDNLGGKISDKTTISATIERKSRYTILRKLKNKSSIRKIHSIKSGVEQFPVEMRKTLAIDNGPENAKHRLLKGAFKDGVYSCQPYHSWEKGAVENTFKKSRYFIPKGTSLDSVSVHKVQLIEDWLNHTPKKCLGYKTPYEIMKQELELLKQQGGAFQVRM</sequence>
<dbReference type="PROSITE" id="PS50994">
    <property type="entry name" value="INTEGRASE"/>
    <property type="match status" value="1"/>
</dbReference>
<dbReference type="InterPro" id="IPR001584">
    <property type="entry name" value="Integrase_cat-core"/>
</dbReference>
<dbReference type="InterPro" id="IPR053392">
    <property type="entry name" value="Transposase_IS30-like"/>
</dbReference>
<accession>A0A2H0WYS3</accession>
<dbReference type="SUPFAM" id="SSF53098">
    <property type="entry name" value="Ribonuclease H-like"/>
    <property type="match status" value="1"/>
</dbReference>
<dbReference type="EMBL" id="PEYY01000106">
    <property type="protein sequence ID" value="PIS17814.1"/>
    <property type="molecule type" value="Genomic_DNA"/>
</dbReference>
<evidence type="ECO:0000313" key="3">
    <source>
        <dbReference type="EMBL" id="PIS17814.1"/>
    </source>
</evidence>
<dbReference type="PANTHER" id="PTHR10948">
    <property type="entry name" value="TRANSPOSASE"/>
    <property type="match status" value="1"/>
</dbReference>
<dbReference type="Pfam" id="PF13936">
    <property type="entry name" value="HTH_38"/>
    <property type="match status" value="1"/>
</dbReference>
<dbReference type="PANTHER" id="PTHR10948:SF23">
    <property type="entry name" value="TRANSPOSASE INSI FOR INSERTION SEQUENCE ELEMENT IS30A-RELATED"/>
    <property type="match status" value="1"/>
</dbReference>
<evidence type="ECO:0000259" key="2">
    <source>
        <dbReference type="PROSITE" id="PS50994"/>
    </source>
</evidence>
<dbReference type="Gene3D" id="1.10.10.60">
    <property type="entry name" value="Homeodomain-like"/>
    <property type="match status" value="1"/>
</dbReference>
<dbReference type="GO" id="GO:0004803">
    <property type="term" value="F:transposase activity"/>
    <property type="evidence" value="ECO:0007669"/>
    <property type="project" value="TreeGrafter"/>
</dbReference>